<comment type="similarity">
    <text evidence="1">Belongs to the peptidase C48 family.</text>
</comment>
<keyword evidence="2" id="KW-0645">Protease</keyword>
<keyword evidence="7" id="KW-1185">Reference proteome</keyword>
<dbReference type="InterPro" id="IPR003653">
    <property type="entry name" value="Peptidase_C48_C"/>
</dbReference>
<feature type="region of interest" description="Disordered" evidence="4">
    <location>
        <begin position="1192"/>
        <end position="1230"/>
    </location>
</feature>
<dbReference type="Proteomes" id="UP000518752">
    <property type="component" value="Unassembled WGS sequence"/>
</dbReference>
<dbReference type="InterPro" id="IPR038765">
    <property type="entry name" value="Papain-like_cys_pep_sf"/>
</dbReference>
<accession>A0A8H5GHC5</accession>
<feature type="domain" description="Ubiquitin-like protease family profile" evidence="5">
    <location>
        <begin position="200"/>
        <end position="393"/>
    </location>
</feature>
<dbReference type="SUPFAM" id="SSF54001">
    <property type="entry name" value="Cysteine proteinases"/>
    <property type="match status" value="1"/>
</dbReference>
<reference evidence="6 7" key="1">
    <citation type="journal article" date="2020" name="ISME J.">
        <title>Uncovering the hidden diversity of litter-decomposition mechanisms in mushroom-forming fungi.</title>
        <authorList>
            <person name="Floudas D."/>
            <person name="Bentzer J."/>
            <person name="Ahren D."/>
            <person name="Johansson T."/>
            <person name="Persson P."/>
            <person name="Tunlid A."/>
        </authorList>
    </citation>
    <scope>NUCLEOTIDE SEQUENCE [LARGE SCALE GENOMIC DNA]</scope>
    <source>
        <strain evidence="6 7">CBS 406.79</strain>
    </source>
</reference>
<name>A0A8H5GHC5_9AGAR</name>
<evidence type="ECO:0000313" key="7">
    <source>
        <dbReference type="Proteomes" id="UP000518752"/>
    </source>
</evidence>
<evidence type="ECO:0000256" key="4">
    <source>
        <dbReference type="SAM" id="MobiDB-lite"/>
    </source>
</evidence>
<dbReference type="InterPro" id="IPR041078">
    <property type="entry name" value="Plavaka"/>
</dbReference>
<keyword evidence="3" id="KW-0378">Hydrolase</keyword>
<dbReference type="GO" id="GO:0006508">
    <property type="term" value="P:proteolysis"/>
    <property type="evidence" value="ECO:0007669"/>
    <property type="project" value="UniProtKB-KW"/>
</dbReference>
<gene>
    <name evidence="6" type="ORF">D9757_012750</name>
</gene>
<comment type="caution">
    <text evidence="6">The sequence shown here is derived from an EMBL/GenBank/DDBJ whole genome shotgun (WGS) entry which is preliminary data.</text>
</comment>
<dbReference type="GO" id="GO:0019783">
    <property type="term" value="F:ubiquitin-like protein peptidase activity"/>
    <property type="evidence" value="ECO:0007669"/>
    <property type="project" value="UniProtKB-ARBA"/>
</dbReference>
<evidence type="ECO:0000256" key="3">
    <source>
        <dbReference type="ARBA" id="ARBA00022801"/>
    </source>
</evidence>
<dbReference type="GO" id="GO:0008234">
    <property type="term" value="F:cysteine-type peptidase activity"/>
    <property type="evidence" value="ECO:0007669"/>
    <property type="project" value="InterPro"/>
</dbReference>
<dbReference type="Gene3D" id="3.40.395.10">
    <property type="entry name" value="Adenoviral Proteinase, Chain A"/>
    <property type="match status" value="1"/>
</dbReference>
<evidence type="ECO:0000313" key="6">
    <source>
        <dbReference type="EMBL" id="KAF5364863.1"/>
    </source>
</evidence>
<protein>
    <recommendedName>
        <fullName evidence="5">Ubiquitin-like protease family profile domain-containing protein</fullName>
    </recommendedName>
</protein>
<dbReference type="EMBL" id="JAACJN010000180">
    <property type="protein sequence ID" value="KAF5364863.1"/>
    <property type="molecule type" value="Genomic_DNA"/>
</dbReference>
<evidence type="ECO:0000259" key="5">
    <source>
        <dbReference type="PROSITE" id="PS50600"/>
    </source>
</evidence>
<dbReference type="PROSITE" id="PS50600">
    <property type="entry name" value="ULP_PROTEASE"/>
    <property type="match status" value="1"/>
</dbReference>
<organism evidence="6 7">
    <name type="scientific">Collybiopsis confluens</name>
    <dbReference type="NCBI Taxonomy" id="2823264"/>
    <lineage>
        <taxon>Eukaryota</taxon>
        <taxon>Fungi</taxon>
        <taxon>Dikarya</taxon>
        <taxon>Basidiomycota</taxon>
        <taxon>Agaricomycotina</taxon>
        <taxon>Agaricomycetes</taxon>
        <taxon>Agaricomycetidae</taxon>
        <taxon>Agaricales</taxon>
        <taxon>Marasmiineae</taxon>
        <taxon>Omphalotaceae</taxon>
        <taxon>Collybiopsis</taxon>
    </lineage>
</organism>
<evidence type="ECO:0000256" key="2">
    <source>
        <dbReference type="ARBA" id="ARBA00022670"/>
    </source>
</evidence>
<evidence type="ECO:0000256" key="1">
    <source>
        <dbReference type="ARBA" id="ARBA00005234"/>
    </source>
</evidence>
<proteinExistence type="inferred from homology"/>
<dbReference type="Pfam" id="PF18759">
    <property type="entry name" value="Plavaka"/>
    <property type="match status" value="2"/>
</dbReference>
<dbReference type="OrthoDB" id="3052212at2759"/>
<sequence length="1677" mass="189894">MPGSFRTTTVRSHSLRVLNSVLKKTKHRCEVTECQPFGLTRTCRAVYILQILHLVNDCQLFLPSLNIDGLLAITKVEDLKDVIEHCFPASASAPEEMFYVNSEAQTKTLRELSTKLSLITTIASKFALCLRRHDYLPSDGLVLKAFANLQLLLELTNTKCALAEQTLLKALDDYPETTEARLRMLMLQVRQGEDPFKDIPHITGANFRTLGVAQWVDDEVMNYFVSKWCQESSILGLSTFFACKHLFQDDSCLTAKSGTLTTEIERKALRWCAKTARNLGIGSWDSVFIPINENRMHWYSAYIDFRLKRIQIFDSLETTCVANRDKPLAFQKNMKLMLVLMWLAEVLGRLRGEPVFLKNDPDTEWICEPHSLVPFQPNTFDCGIHSLWHLQHLLRFRQIKQGPTAEPGLAFTDNMVGKRARLAGEMLGDCATLPRLNETMEFCCPVCGRSFTRAQDRNLHMDLKNDVPHRQYASLQARRISRRFNNTADAALVAATTSIYMSAPKDPQVTSIRHSERPTVMDDASMDVDMDVYAGSETDDTEGSICVETVETGDTEELQKDVHFADVLETAAEIMLDHADKFNFLPDSAELPEVSGDLQDEEDVVNTHIYRRMNRSLIEDQAQCRTYSWHPTAGKIYRHMSDVRTRWKALFSGSEVGSHEIYRPFASRLDWELAQWAVKEKITHSSFDRLLQIPEVKKNLGLNFTNTRSMLERVDQIPERCGSWYTKELAFKDRPDEKFVIRHRNPLEAIKALWGDPALSKHLVYKPTKLFRGEVQSEQERIFSEMWTGGFWNAAQSRIPEGGTIAPIILASDKTQLTQFSGNKSAYPVYLTIGNIPKALRRKPGARSCVLIAYLSIDKPLQQGLSKANIKLRNYELFHRSMAVVLEPLKAAGNPKGGGVEMVGGDGAVRKVYPLLATRKANELDLPAPGEPRTQIWTTATIQSARDNMRGRDRKIHALTMEEDVAGGNYEPFWVGFPLTDIHRCISPDILHQLYLGILKYLVSWIQQLMGEEELDKRIRALPISHGVRHFVKGISTLSQASGTEYKHIARILLACLVGKIDAKGITAARSLLHFIHLAQYPSHDQDTLGYMKDKLDKWHKNKSYFIEMGTREDFNIPKFHSLLHYVDSIRWLGTTDNCNTESFERLHIDFAKEGWRASNKRDHFPQMIQWLSRQEKVASFDFFQSWVDSESDKFESQGPDNPAASDNAGNLKGKRPGDLRSQDEPFTSQHVSTLTRAEASTSLHLAKSPQETAKKLTHIVASHAAPTFISELKLYLNSLLPVNQQKNKASVLQSNLPFTALDVWHQYKFAPAKLLEETEPETLKAVPITRKNPVPRFDTVIVLDSDEAESTAVEGCRAARLKVIFRLPSIVYRYGFPAPPPGNWPKEPLAYVTWYSRFKRAPDKATGMYRLEPALDSHRQPQGAIISLSDIRQGCMLVPARTQWEEQWTAQNVLDQCSSFFVNNLQRPYGMLPTLYSKPVRYSLEEPSRPLSTFDLFMLCLCLVPPPIKLLNEPYLPSLCVFPAPVAARDPAAIINSSGAFTKLTLNPLENGDKTAKSLNVSISMVSISLFRLFLLRFCLGLPIDHWNLNERRHPTLPSALLPSSVPTGISTIDDLPTEILLFIFSRLSFTRRLPPVPLNTVSKQWFATPPSGQHTVIFDVVHKSVSIRATKRPLG</sequence>
<dbReference type="Pfam" id="PF02902">
    <property type="entry name" value="Peptidase_C48"/>
    <property type="match status" value="1"/>
</dbReference>